<gene>
    <name evidence="1" type="ORF">FLP15_02800</name>
</gene>
<protein>
    <submittedName>
        <fullName evidence="1">Uncharacterized protein</fullName>
    </submittedName>
</protein>
<proteinExistence type="predicted"/>
<reference evidence="1 2" key="1">
    <citation type="submission" date="2019-07" db="EMBL/GenBank/DDBJ databases">
        <title>Genome sequencing of KACC 19320.</title>
        <authorList>
            <person name="Heo J."/>
            <person name="Kim S.-J."/>
            <person name="Kim J.-S."/>
            <person name="Hong S.-B."/>
            <person name="Kwon S.-W."/>
        </authorList>
    </citation>
    <scope>NUCLEOTIDE SEQUENCE [LARGE SCALE GENOMIC DNA]</scope>
    <source>
        <strain evidence="1 2">KACC 19320</strain>
    </source>
</reference>
<name>A0A514ZBB9_9LACT</name>
<organism evidence="1 2">
    <name type="scientific">Lactococcus protaetiae</name>
    <dbReference type="NCBI Taxonomy" id="2592653"/>
    <lineage>
        <taxon>Bacteria</taxon>
        <taxon>Bacillati</taxon>
        <taxon>Bacillota</taxon>
        <taxon>Bacilli</taxon>
        <taxon>Lactobacillales</taxon>
        <taxon>Streptococcaceae</taxon>
        <taxon>Lactococcus</taxon>
    </lineage>
</organism>
<evidence type="ECO:0000313" key="2">
    <source>
        <dbReference type="Proteomes" id="UP000315128"/>
    </source>
</evidence>
<dbReference type="AlphaFoldDB" id="A0A514ZBB9"/>
<dbReference type="EMBL" id="CP041356">
    <property type="protein sequence ID" value="QDK71886.1"/>
    <property type="molecule type" value="Genomic_DNA"/>
</dbReference>
<accession>A0A514ZBB9</accession>
<dbReference type="KEGG" id="lack:FLP15_02800"/>
<dbReference type="Proteomes" id="UP000315128">
    <property type="component" value="Chromosome"/>
</dbReference>
<evidence type="ECO:0000313" key="1">
    <source>
        <dbReference type="EMBL" id="QDK71886.1"/>
    </source>
</evidence>
<keyword evidence="2" id="KW-1185">Reference proteome</keyword>
<sequence length="19" mass="2414">MKFIREQEKRYCKKHCNAT</sequence>